<dbReference type="OrthoDB" id="9816185at2"/>
<dbReference type="AlphaFoldDB" id="A0A1T5GEG6"/>
<evidence type="ECO:0000313" key="2">
    <source>
        <dbReference type="Proteomes" id="UP000191112"/>
    </source>
</evidence>
<dbReference type="Proteomes" id="UP000191112">
    <property type="component" value="Unassembled WGS sequence"/>
</dbReference>
<reference evidence="1 2" key="1">
    <citation type="submission" date="2017-02" db="EMBL/GenBank/DDBJ databases">
        <authorList>
            <person name="Peterson S.W."/>
        </authorList>
    </citation>
    <scope>NUCLEOTIDE SEQUENCE [LARGE SCALE GENOMIC DNA]</scope>
    <source>
        <strain evidence="1 2">DSM 22323</strain>
    </source>
</reference>
<keyword evidence="2" id="KW-1185">Reference proteome</keyword>
<accession>A0A1T5GEG6</accession>
<dbReference type="Gene3D" id="1.10.30.50">
    <property type="match status" value="1"/>
</dbReference>
<dbReference type="RefSeq" id="WP_079667969.1">
    <property type="nucleotide sequence ID" value="NZ_FUYZ01000011.1"/>
</dbReference>
<protein>
    <recommendedName>
        <fullName evidence="3">HNH endonuclease</fullName>
    </recommendedName>
</protein>
<dbReference type="EMBL" id="FUYZ01000011">
    <property type="protein sequence ID" value="SKC06824.1"/>
    <property type="molecule type" value="Genomic_DNA"/>
</dbReference>
<proteinExistence type="predicted"/>
<evidence type="ECO:0000313" key="1">
    <source>
        <dbReference type="EMBL" id="SKC06824.1"/>
    </source>
</evidence>
<evidence type="ECO:0008006" key="3">
    <source>
        <dbReference type="Google" id="ProtNLM"/>
    </source>
</evidence>
<gene>
    <name evidence="1" type="ORF">SAMN05660477_02790</name>
</gene>
<dbReference type="STRING" id="619805.SAMN05660477_02790"/>
<name>A0A1T5GEG6_9FLAO</name>
<organism evidence="1 2">
    <name type="scientific">Soonwooa buanensis</name>
    <dbReference type="NCBI Taxonomy" id="619805"/>
    <lineage>
        <taxon>Bacteria</taxon>
        <taxon>Pseudomonadati</taxon>
        <taxon>Bacteroidota</taxon>
        <taxon>Flavobacteriia</taxon>
        <taxon>Flavobacteriales</taxon>
        <taxon>Weeksellaceae</taxon>
        <taxon>Chryseobacterium group</taxon>
        <taxon>Soonwooa</taxon>
    </lineage>
</organism>
<sequence length="396" mass="47053">MRKVKYPYNNQSEKDTFNTLYYNLIKDRIDESGINVILKKINNSYNLEKLIVSNFSELLEIQEKIKQSAHLKNLEVFFKFKKKKETIYLYDKFQPFISNFFMAEKIDLNSCHYCNIDFINTFEEHYQFNSKKEFISKAPKEILTMIDVISEKTANEIIKKRTSNNIINELKPILGVQVYTKLFNWWNSSAMSNSSKVDLKNIVVKKNHYTLDHVLPKNEFSFFSLSLYNLVPSCSSCNSKFKHMKEFTVNKDLSKICPTSEEFLSENLIEFKLNFDVNDPDFESKIKKIKQIDDVEVKIKNMQSLEGVDEFIEIFKIKSRYEFHKNISFDLIKKREKYSDSQLDELEKIFLKERIFIDKDTFKKHIFGSAIFEKENMNKPFEKYKKDIAKQLGLIP</sequence>